<keyword evidence="8" id="KW-0443">Lipid metabolism</keyword>
<gene>
    <name evidence="13" type="ORF">ACFOW7_18925</name>
</gene>
<evidence type="ECO:0000256" key="2">
    <source>
        <dbReference type="ARBA" id="ARBA00005189"/>
    </source>
</evidence>
<evidence type="ECO:0000256" key="4">
    <source>
        <dbReference type="ARBA" id="ARBA00013244"/>
    </source>
</evidence>
<dbReference type="InterPro" id="IPR023213">
    <property type="entry name" value="CAT-like_dom_sf"/>
</dbReference>
<evidence type="ECO:0000313" key="13">
    <source>
        <dbReference type="EMBL" id="MFC4161414.1"/>
    </source>
</evidence>
<evidence type="ECO:0000259" key="11">
    <source>
        <dbReference type="Pfam" id="PF03007"/>
    </source>
</evidence>
<evidence type="ECO:0000259" key="12">
    <source>
        <dbReference type="Pfam" id="PF06974"/>
    </source>
</evidence>
<dbReference type="InterPro" id="IPR004255">
    <property type="entry name" value="O-acyltransferase_WSD1_N"/>
</dbReference>
<evidence type="ECO:0000256" key="10">
    <source>
        <dbReference type="ARBA" id="ARBA00048109"/>
    </source>
</evidence>
<keyword evidence="9 13" id="KW-0012">Acyltransferase</keyword>
<evidence type="ECO:0000313" key="14">
    <source>
        <dbReference type="Proteomes" id="UP001595791"/>
    </source>
</evidence>
<dbReference type="NCBIfam" id="TIGR02946">
    <property type="entry name" value="acyl_WS_DGAT"/>
    <property type="match status" value="1"/>
</dbReference>
<dbReference type="EC" id="2.3.1.20" evidence="4"/>
<keyword evidence="6 13" id="KW-0808">Transferase</keyword>
<dbReference type="EMBL" id="JBHSBU010000001">
    <property type="protein sequence ID" value="MFC4161414.1"/>
    <property type="molecule type" value="Genomic_DNA"/>
</dbReference>
<name>A0ABV8MVL3_9NEIS</name>
<dbReference type="Gene3D" id="3.30.559.10">
    <property type="entry name" value="Chloramphenicol acetyltransferase-like domain"/>
    <property type="match status" value="1"/>
</dbReference>
<reference evidence="14" key="1">
    <citation type="journal article" date="2019" name="Int. J. Syst. Evol. Microbiol.">
        <title>The Global Catalogue of Microorganisms (GCM) 10K type strain sequencing project: providing services to taxonomists for standard genome sequencing and annotation.</title>
        <authorList>
            <consortium name="The Broad Institute Genomics Platform"/>
            <consortium name="The Broad Institute Genome Sequencing Center for Infectious Disease"/>
            <person name="Wu L."/>
            <person name="Ma J."/>
        </authorList>
    </citation>
    <scope>NUCLEOTIDE SEQUENCE [LARGE SCALE GENOMIC DNA]</scope>
    <source>
        <strain evidence="14">LMG 29894</strain>
    </source>
</reference>
<comment type="catalytic activity">
    <reaction evidence="10">
        <text>an acyl-CoA + a 1,2-diacyl-sn-glycerol = a triacyl-sn-glycerol + CoA</text>
        <dbReference type="Rhea" id="RHEA:10868"/>
        <dbReference type="ChEBI" id="CHEBI:17815"/>
        <dbReference type="ChEBI" id="CHEBI:57287"/>
        <dbReference type="ChEBI" id="CHEBI:58342"/>
        <dbReference type="ChEBI" id="CHEBI:64615"/>
        <dbReference type="EC" id="2.3.1.20"/>
    </reaction>
</comment>
<evidence type="ECO:0000256" key="1">
    <source>
        <dbReference type="ARBA" id="ARBA00004771"/>
    </source>
</evidence>
<evidence type="ECO:0000256" key="9">
    <source>
        <dbReference type="ARBA" id="ARBA00023315"/>
    </source>
</evidence>
<evidence type="ECO:0000256" key="3">
    <source>
        <dbReference type="ARBA" id="ARBA00009587"/>
    </source>
</evidence>
<dbReference type="InterPro" id="IPR009721">
    <property type="entry name" value="O-acyltransferase_WSD1_C"/>
</dbReference>
<dbReference type="InterPro" id="IPR014292">
    <property type="entry name" value="Acyl_transf_WS/DGAT"/>
</dbReference>
<keyword evidence="14" id="KW-1185">Reference proteome</keyword>
<dbReference type="InterPro" id="IPR045034">
    <property type="entry name" value="O-acyltransferase_WSD1-like"/>
</dbReference>
<keyword evidence="5" id="KW-0444">Lipid biosynthesis</keyword>
<feature type="domain" description="O-acyltransferase WSD1-like N-terminal" evidence="11">
    <location>
        <begin position="13"/>
        <end position="280"/>
    </location>
</feature>
<proteinExistence type="inferred from homology"/>
<dbReference type="PANTHER" id="PTHR31650">
    <property type="entry name" value="O-ACYLTRANSFERASE (WSD1-LIKE) FAMILY PROTEIN"/>
    <property type="match status" value="1"/>
</dbReference>
<dbReference type="PANTHER" id="PTHR31650:SF1">
    <property type="entry name" value="WAX ESTER SYNTHASE_DIACYLGLYCEROL ACYLTRANSFERASE 4-RELATED"/>
    <property type="match status" value="1"/>
</dbReference>
<comment type="pathway">
    <text evidence="1">Glycerolipid metabolism; triacylglycerol biosynthesis.</text>
</comment>
<evidence type="ECO:0000256" key="7">
    <source>
        <dbReference type="ARBA" id="ARBA00022798"/>
    </source>
</evidence>
<comment type="caution">
    <text evidence="13">The sequence shown here is derived from an EMBL/GenBank/DDBJ whole genome shotgun (WGS) entry which is preliminary data.</text>
</comment>
<organism evidence="13 14">
    <name type="scientific">Chitinimonas lacunae</name>
    <dbReference type="NCBI Taxonomy" id="1963018"/>
    <lineage>
        <taxon>Bacteria</taxon>
        <taxon>Pseudomonadati</taxon>
        <taxon>Pseudomonadota</taxon>
        <taxon>Betaproteobacteria</taxon>
        <taxon>Neisseriales</taxon>
        <taxon>Chitinibacteraceae</taxon>
        <taxon>Chitinimonas</taxon>
    </lineage>
</organism>
<dbReference type="GO" id="GO:0016746">
    <property type="term" value="F:acyltransferase activity"/>
    <property type="evidence" value="ECO:0007669"/>
    <property type="project" value="UniProtKB-KW"/>
</dbReference>
<keyword evidence="7" id="KW-0319">Glycerol metabolism</keyword>
<comment type="similarity">
    <text evidence="3">Belongs to the long-chain O-acyltransferase family.</text>
</comment>
<evidence type="ECO:0000256" key="8">
    <source>
        <dbReference type="ARBA" id="ARBA00023098"/>
    </source>
</evidence>
<sequence>MLLNLFGSDREAMSGVDTAWLRMDRPTNLMVINGIMFFDGPVDFERLSAVIDSRLLRHRRFKQKVVRSGANAAWEDDPDFDLANHLHLVALPGQAGKAELERMVNDLISTPLDFAKPLWQFYVVENYQGGSALIARIHHCIGDGIALIQVLLSMTDKEADAAVATRPRKPRFHAGGDDDDLFMRLYRPVAKMYTGMLKSYFKLIGTGYGLMMNPSKLAGYTQTGLGLAEGLARLTTLPADPRTRFKGPLSTVKRIAWSESLPLAEVKHVGRALGCSINDVLLSCVAGALRAYLIDAGEEDIDGLDIRASVPVNLRPESKLDQLGNYFGLVFLSLPIGVANPIERVYEVRRRMEEIKGSYDAVIALGLLSLLGMLPDAVEQPAIEYFSTKSTAVMTNVPGPREQIYMAGSPVRDLNFWVPQSGEIGIGVSILSYNEHVNFGVMTDKKLVAEPARIVERFGAEFEKLVLVTLMQHWDQPPDPGLAEINLALWSLMHDVEAES</sequence>
<comment type="pathway">
    <text evidence="2">Lipid metabolism.</text>
</comment>
<dbReference type="RefSeq" id="WP_378167327.1">
    <property type="nucleotide sequence ID" value="NZ_JBHSBU010000001.1"/>
</dbReference>
<evidence type="ECO:0000256" key="6">
    <source>
        <dbReference type="ARBA" id="ARBA00022679"/>
    </source>
</evidence>
<dbReference type="Proteomes" id="UP001595791">
    <property type="component" value="Unassembled WGS sequence"/>
</dbReference>
<feature type="domain" description="O-acyltransferase WSD1 C-terminal" evidence="12">
    <location>
        <begin position="324"/>
        <end position="465"/>
    </location>
</feature>
<protein>
    <recommendedName>
        <fullName evidence="4">diacylglycerol O-acyltransferase</fullName>
        <ecNumber evidence="4">2.3.1.20</ecNumber>
    </recommendedName>
</protein>
<dbReference type="Pfam" id="PF03007">
    <property type="entry name" value="WS_DGAT_cat"/>
    <property type="match status" value="1"/>
</dbReference>
<evidence type="ECO:0000256" key="5">
    <source>
        <dbReference type="ARBA" id="ARBA00022516"/>
    </source>
</evidence>
<accession>A0ABV8MVL3</accession>
<dbReference type="Pfam" id="PF06974">
    <property type="entry name" value="WS_DGAT_C"/>
    <property type="match status" value="1"/>
</dbReference>
<dbReference type="SUPFAM" id="SSF52777">
    <property type="entry name" value="CoA-dependent acyltransferases"/>
    <property type="match status" value="1"/>
</dbReference>